<sequence>MTLNTKPSINDGFALLAKNTDLSLGEYTSITQSQAEIELYLRQHHGEASHGTFSTVLNGAFSRKTIVSPLFDNVIDLLVLYRDSNVKHSYPSRIFTKLTNSLIKQYPEAYVIEGKNTLMLPVKNFKFRIQPGYLSLNNSYMLPSDLFNEWVDYDIHSYDDIFVRENVRHKGRLIEIIRMIKTWNRVSGQHFNGYYLELLVTTVLRDYEIKSYSETLRHIFYAALSEVVFQKQDPANTEFQVEGLNDISDLISTMVLLKKSYKLASEAIFLEEQEQTAKALEIWNKIFPQVFPTQLDMVVGKARDAGIRGTDALRMMINQK</sequence>
<dbReference type="AlphaFoldDB" id="A0A3B0X157"/>
<gene>
    <name evidence="1" type="ORF">MNBD_GAMMA05-1387</name>
</gene>
<organism evidence="1">
    <name type="scientific">hydrothermal vent metagenome</name>
    <dbReference type="NCBI Taxonomy" id="652676"/>
    <lineage>
        <taxon>unclassified sequences</taxon>
        <taxon>metagenomes</taxon>
        <taxon>ecological metagenomes</taxon>
    </lineage>
</organism>
<accession>A0A3B0X157</accession>
<dbReference type="Pfam" id="PF18144">
    <property type="entry name" value="SMODS"/>
    <property type="match status" value="1"/>
</dbReference>
<reference evidence="1" key="1">
    <citation type="submission" date="2018-06" db="EMBL/GenBank/DDBJ databases">
        <authorList>
            <person name="Zhirakovskaya E."/>
        </authorList>
    </citation>
    <scope>NUCLEOTIDE SEQUENCE</scope>
</reference>
<name>A0A3B0X157_9ZZZZ</name>
<protein>
    <recommendedName>
        <fullName evidence="2">Nucleotidyltransferase</fullName>
    </recommendedName>
</protein>
<proteinExistence type="predicted"/>
<evidence type="ECO:0008006" key="2">
    <source>
        <dbReference type="Google" id="ProtNLM"/>
    </source>
</evidence>
<dbReference type="EMBL" id="UOFE01000002">
    <property type="protein sequence ID" value="VAW50366.1"/>
    <property type="molecule type" value="Genomic_DNA"/>
</dbReference>
<evidence type="ECO:0000313" key="1">
    <source>
        <dbReference type="EMBL" id="VAW50366.1"/>
    </source>
</evidence>